<organism evidence="2 3">
    <name type="scientific">Sphingobacterium chuzhouense</name>
    <dbReference type="NCBI Taxonomy" id="1742264"/>
    <lineage>
        <taxon>Bacteria</taxon>
        <taxon>Pseudomonadati</taxon>
        <taxon>Bacteroidota</taxon>
        <taxon>Sphingobacteriia</taxon>
        <taxon>Sphingobacteriales</taxon>
        <taxon>Sphingobacteriaceae</taxon>
        <taxon>Sphingobacterium</taxon>
    </lineage>
</organism>
<keyword evidence="3" id="KW-1185">Reference proteome</keyword>
<sequence length="234" mass="26401">MIFELLLLILIWSMLNTILQYADNVSFWPLAGLTLASTVFCYALYPTAIEQSVPVLKKLPEDPLWLQRIAVFILAELLLRWLIVNTSLRAVLGYPVKKWWRWLRYIPMPGLPAALFLFQVLLFYADTNIAFETLAIGYAVGIAIGLVLCGAALRWLLPNREQRLELAQVLLIITAITTCMLSVNVQFDQLGDTADKLADYRPFALLVILVLIVGALGYIGSIVSIRIKRNGFFK</sequence>
<feature type="transmembrane region" description="Helical" evidence="1">
    <location>
        <begin position="65"/>
        <end position="84"/>
    </location>
</feature>
<keyword evidence="1" id="KW-1133">Transmembrane helix</keyword>
<comment type="caution">
    <text evidence="2">The sequence shown here is derived from an EMBL/GenBank/DDBJ whole genome shotgun (WGS) entry which is preliminary data.</text>
</comment>
<keyword evidence="1" id="KW-0472">Membrane</keyword>
<feature type="transmembrane region" description="Helical" evidence="1">
    <location>
        <begin position="203"/>
        <end position="225"/>
    </location>
</feature>
<dbReference type="Proteomes" id="UP000651112">
    <property type="component" value="Unassembled WGS sequence"/>
</dbReference>
<name>A0ABR7XQD7_9SPHI</name>
<dbReference type="EMBL" id="JACNYL010000002">
    <property type="protein sequence ID" value="MBD1421391.1"/>
    <property type="molecule type" value="Genomic_DNA"/>
</dbReference>
<proteinExistence type="predicted"/>
<dbReference type="RefSeq" id="WP_190313164.1">
    <property type="nucleotide sequence ID" value="NZ_JACNYL010000002.1"/>
</dbReference>
<accession>A0ABR7XQD7</accession>
<keyword evidence="1" id="KW-0812">Transmembrane</keyword>
<evidence type="ECO:0000256" key="1">
    <source>
        <dbReference type="SAM" id="Phobius"/>
    </source>
</evidence>
<evidence type="ECO:0000313" key="2">
    <source>
        <dbReference type="EMBL" id="MBD1421391.1"/>
    </source>
</evidence>
<feature type="transmembrane region" description="Helical" evidence="1">
    <location>
        <begin position="105"/>
        <end position="124"/>
    </location>
</feature>
<feature type="transmembrane region" description="Helical" evidence="1">
    <location>
        <begin position="27"/>
        <end position="45"/>
    </location>
</feature>
<feature type="transmembrane region" description="Helical" evidence="1">
    <location>
        <begin position="6"/>
        <end position="22"/>
    </location>
</feature>
<gene>
    <name evidence="2" type="ORF">H8B21_07385</name>
</gene>
<protein>
    <submittedName>
        <fullName evidence="2">Uncharacterized protein</fullName>
    </submittedName>
</protein>
<feature type="transmembrane region" description="Helical" evidence="1">
    <location>
        <begin position="164"/>
        <end position="183"/>
    </location>
</feature>
<evidence type="ECO:0000313" key="3">
    <source>
        <dbReference type="Proteomes" id="UP000651112"/>
    </source>
</evidence>
<feature type="transmembrane region" description="Helical" evidence="1">
    <location>
        <begin position="136"/>
        <end position="157"/>
    </location>
</feature>
<reference evidence="2 3" key="1">
    <citation type="submission" date="2020-08" db="EMBL/GenBank/DDBJ databases">
        <title>Sphingobacterium sp. DN00404 isolated from aquaculture water.</title>
        <authorList>
            <person name="Zhang M."/>
        </authorList>
    </citation>
    <scope>NUCLEOTIDE SEQUENCE [LARGE SCALE GENOMIC DNA]</scope>
    <source>
        <strain evidence="2 3">KCTC 42746</strain>
    </source>
</reference>